<dbReference type="AlphaFoldDB" id="A0A2N3IGD5"/>
<proteinExistence type="predicted"/>
<accession>A0A2N3IGD5</accession>
<protein>
    <submittedName>
        <fullName evidence="1">Uncharacterized protein</fullName>
    </submittedName>
</protein>
<dbReference type="EMBL" id="MVDE01000001">
    <property type="protein sequence ID" value="PKQ69375.1"/>
    <property type="molecule type" value="Genomic_DNA"/>
</dbReference>
<gene>
    <name evidence="1" type="ORF">BZG01_00105</name>
</gene>
<sequence length="84" mass="9770">MYNSRTWLNPTNSDSTGSVVAFDGEVTDLDTGKKYPQTFLELADCRNKVRLHLTSDDTKELFIEKMKQLNYEINLFINHLEKNI</sequence>
<evidence type="ECO:0000313" key="2">
    <source>
        <dbReference type="Proteomes" id="UP000233618"/>
    </source>
</evidence>
<comment type="caution">
    <text evidence="1">The sequence shown here is derived from an EMBL/GenBank/DDBJ whole genome shotgun (WGS) entry which is preliminary data.</text>
</comment>
<dbReference type="RefSeq" id="WP_101307786.1">
    <property type="nucleotide sequence ID" value="NZ_MVDE01000001.1"/>
</dbReference>
<evidence type="ECO:0000313" key="1">
    <source>
        <dbReference type="EMBL" id="PKQ69375.1"/>
    </source>
</evidence>
<reference evidence="1 2" key="1">
    <citation type="journal article" date="2017" name="Front. Microbiol.">
        <title>Labilibaculum manganireducens gen. nov., sp. nov. and Labilibaculum filiforme sp. nov., Novel Bacteroidetes Isolated from Subsurface Sediments of the Baltic Sea.</title>
        <authorList>
            <person name="Vandieken V."/>
            <person name="Marshall I.P."/>
            <person name="Niemann H."/>
            <person name="Engelen B."/>
            <person name="Cypionka H."/>
        </authorList>
    </citation>
    <scope>NUCLEOTIDE SEQUENCE [LARGE SCALE GENOMIC DNA]</scope>
    <source>
        <strain evidence="1 2">59.10-2M</strain>
    </source>
</reference>
<name>A0A2N3IGD5_9BACT</name>
<organism evidence="1 2">
    <name type="scientific">Labilibaculum manganireducens</name>
    <dbReference type="NCBI Taxonomy" id="1940525"/>
    <lineage>
        <taxon>Bacteria</taxon>
        <taxon>Pseudomonadati</taxon>
        <taxon>Bacteroidota</taxon>
        <taxon>Bacteroidia</taxon>
        <taxon>Marinilabiliales</taxon>
        <taxon>Marinifilaceae</taxon>
        <taxon>Labilibaculum</taxon>
    </lineage>
</organism>
<keyword evidence="2" id="KW-1185">Reference proteome</keyword>
<dbReference type="Proteomes" id="UP000233618">
    <property type="component" value="Unassembled WGS sequence"/>
</dbReference>